<name>A0AAD0Q1E8_9ACTN</name>
<protein>
    <submittedName>
        <fullName evidence="1">Uncharacterized protein</fullName>
    </submittedName>
</protein>
<organism evidence="1 2">
    <name type="scientific">Streptomyces cavourensis</name>
    <dbReference type="NCBI Taxonomy" id="67258"/>
    <lineage>
        <taxon>Bacteria</taxon>
        <taxon>Bacillati</taxon>
        <taxon>Actinomycetota</taxon>
        <taxon>Actinomycetes</taxon>
        <taxon>Kitasatosporales</taxon>
        <taxon>Streptomycetaceae</taxon>
        <taxon>Streptomyces</taxon>
    </lineage>
</organism>
<gene>
    <name evidence="1" type="ORF">DTW94_03500</name>
</gene>
<proteinExistence type="predicted"/>
<dbReference type="EMBL" id="CP030930">
    <property type="protein sequence ID" value="AXI70453.1"/>
    <property type="molecule type" value="Genomic_DNA"/>
</dbReference>
<reference evidence="1 2" key="1">
    <citation type="submission" date="2018-07" db="EMBL/GenBank/DDBJ databases">
        <title>Complete genome sequence of soil actinomycete Streptomyces cavourensis tj430.</title>
        <authorList>
            <person name="Wang P."/>
            <person name="Huang Y."/>
        </authorList>
    </citation>
    <scope>NUCLEOTIDE SEQUENCE [LARGE SCALE GENOMIC DNA]</scope>
    <source>
        <strain evidence="1 2">TJ430</strain>
    </source>
</reference>
<evidence type="ECO:0000313" key="2">
    <source>
        <dbReference type="Proteomes" id="UP000253779"/>
    </source>
</evidence>
<evidence type="ECO:0000313" key="1">
    <source>
        <dbReference type="EMBL" id="AXI70453.1"/>
    </source>
</evidence>
<accession>A0AAD0Q1E8</accession>
<sequence length="113" mass="12601">MSWYVLVERGRYGESELSSKIPVEGGREAAVTRAEEVARSCTPAMHLSGTPIGRMVFQTSPTSWFVELSKSLWSKSDKGPATIVEHLTVRAAELVHFQELIPDEPPKKSRFGR</sequence>
<dbReference type="Proteomes" id="UP000253779">
    <property type="component" value="Chromosome"/>
</dbReference>
<dbReference type="AlphaFoldDB" id="A0AAD0Q1E8"/>
<dbReference type="GeneID" id="97757002"/>
<dbReference type="RefSeq" id="WP_114929587.1">
    <property type="nucleotide sequence ID" value="NZ_BMSP01000042.1"/>
</dbReference>